<dbReference type="EMBL" id="MCHX01000009">
    <property type="protein sequence ID" value="OFJ54839.1"/>
    <property type="molecule type" value="Genomic_DNA"/>
</dbReference>
<dbReference type="GO" id="GO:0003700">
    <property type="term" value="F:DNA-binding transcription factor activity"/>
    <property type="evidence" value="ECO:0007669"/>
    <property type="project" value="InterPro"/>
</dbReference>
<dbReference type="PROSITE" id="PS50937">
    <property type="entry name" value="HTH_MERR_2"/>
    <property type="match status" value="1"/>
</dbReference>
<dbReference type="PANTHER" id="PTHR30204:SF93">
    <property type="entry name" value="HTH MERR-TYPE DOMAIN-CONTAINING PROTEIN"/>
    <property type="match status" value="1"/>
</dbReference>
<name>A0A1E8QA18_9MYCO</name>
<sequence length="257" mass="28465">MAWSTRELADLAGTSLRAVRHYHQVGLLAEPERRSNGYKQYGVEHLVRLVRIKRLVDLGFSLPQVAAMGESDEHPEQALRDLDAELGATIERLRRVREEIGLLLDRAASTDLPPDFVAPDTVARLSDADRKLVVVMSRVLGPRGRRVYAEMLRDSPEDPASAELDRLPPDADAATRAQLAERLAPHILAVQRAHPGLNDSRADAPRGKRFADSVIGAALRDLYNPAQLDVLRRIGVILRSRNAESEDGGAEDRTQRT</sequence>
<dbReference type="SUPFAM" id="SSF46955">
    <property type="entry name" value="Putative DNA-binding domain"/>
    <property type="match status" value="1"/>
</dbReference>
<dbReference type="InterPro" id="IPR047057">
    <property type="entry name" value="MerR_fam"/>
</dbReference>
<dbReference type="Proteomes" id="UP000178953">
    <property type="component" value="Unassembled WGS sequence"/>
</dbReference>
<comment type="caution">
    <text evidence="3">The sequence shown here is derived from an EMBL/GenBank/DDBJ whole genome shotgun (WGS) entry which is preliminary data.</text>
</comment>
<feature type="domain" description="HTH merR-type" evidence="2">
    <location>
        <begin position="2"/>
        <end position="71"/>
    </location>
</feature>
<dbReference type="OrthoDB" id="4569196at2"/>
<evidence type="ECO:0000313" key="4">
    <source>
        <dbReference type="Proteomes" id="UP000178953"/>
    </source>
</evidence>
<proteinExistence type="predicted"/>
<dbReference type="CDD" id="cd00592">
    <property type="entry name" value="HTH_MerR-like"/>
    <property type="match status" value="1"/>
</dbReference>
<dbReference type="SMART" id="SM00422">
    <property type="entry name" value="HTH_MERR"/>
    <property type="match status" value="1"/>
</dbReference>
<keyword evidence="1" id="KW-0238">DNA-binding</keyword>
<keyword evidence="4" id="KW-1185">Reference proteome</keyword>
<gene>
    <name evidence="3" type="ORF">BEL07_05485</name>
</gene>
<dbReference type="PANTHER" id="PTHR30204">
    <property type="entry name" value="REDOX-CYCLING DRUG-SENSING TRANSCRIPTIONAL ACTIVATOR SOXR"/>
    <property type="match status" value="1"/>
</dbReference>
<dbReference type="RefSeq" id="WP_070352128.1">
    <property type="nucleotide sequence ID" value="NZ_CP043474.1"/>
</dbReference>
<dbReference type="InterPro" id="IPR009061">
    <property type="entry name" value="DNA-bd_dom_put_sf"/>
</dbReference>
<evidence type="ECO:0000259" key="2">
    <source>
        <dbReference type="PROSITE" id="PS50937"/>
    </source>
</evidence>
<dbReference type="InterPro" id="IPR000551">
    <property type="entry name" value="MerR-type_HTH_dom"/>
</dbReference>
<dbReference type="Gene3D" id="1.10.1660.10">
    <property type="match status" value="1"/>
</dbReference>
<evidence type="ECO:0000256" key="1">
    <source>
        <dbReference type="ARBA" id="ARBA00023125"/>
    </source>
</evidence>
<dbReference type="Pfam" id="PF13411">
    <property type="entry name" value="MerR_1"/>
    <property type="match status" value="1"/>
</dbReference>
<protein>
    <submittedName>
        <fullName evidence="3">MerR family transcriptional regulator</fullName>
    </submittedName>
</protein>
<evidence type="ECO:0000313" key="3">
    <source>
        <dbReference type="EMBL" id="OFJ54839.1"/>
    </source>
</evidence>
<dbReference type="AlphaFoldDB" id="A0A1E8QA18"/>
<organism evidence="3 4">
    <name type="scientific">Mycolicibacterium grossiae</name>
    <dbReference type="NCBI Taxonomy" id="1552759"/>
    <lineage>
        <taxon>Bacteria</taxon>
        <taxon>Bacillati</taxon>
        <taxon>Actinomycetota</taxon>
        <taxon>Actinomycetes</taxon>
        <taxon>Mycobacteriales</taxon>
        <taxon>Mycobacteriaceae</taxon>
        <taxon>Mycolicibacterium</taxon>
    </lineage>
</organism>
<dbReference type="GO" id="GO:0003677">
    <property type="term" value="F:DNA binding"/>
    <property type="evidence" value="ECO:0007669"/>
    <property type="project" value="UniProtKB-KW"/>
</dbReference>
<reference evidence="3 4" key="1">
    <citation type="submission" date="2016-09" db="EMBL/GenBank/DDBJ databases">
        <title>genome sequence of Mycobacterium sp. 739 SCH.</title>
        <authorList>
            <person name="Greninger A.L."/>
            <person name="Qin X."/>
            <person name="Jerome K."/>
            <person name="Vora S."/>
            <person name="Quinn K."/>
        </authorList>
    </citation>
    <scope>NUCLEOTIDE SEQUENCE [LARGE SCALE GENOMIC DNA]</scope>
    <source>
        <strain evidence="3 4">SCH</strain>
    </source>
</reference>
<accession>A0A1E8QA18</accession>